<reference evidence="2" key="1">
    <citation type="submission" date="2014-08" db="EMBL/GenBank/DDBJ databases">
        <title>Comparative genomics of the Paenibacillus odorifer group.</title>
        <authorList>
            <person name="den Bakker H.C."/>
            <person name="Tsai Y.-C.Y.-C."/>
            <person name="Martin N."/>
            <person name="Korlach J."/>
            <person name="Wiedmann M."/>
        </authorList>
    </citation>
    <scope>NUCLEOTIDE SEQUENCE [LARGE SCALE GENOMIC DNA]</scope>
    <source>
        <strain evidence="2">DSM 13188</strain>
    </source>
</reference>
<feature type="domain" description="CBS" evidence="1">
    <location>
        <begin position="77"/>
        <end position="131"/>
    </location>
</feature>
<dbReference type="AlphaFoldDB" id="A0A089LK20"/>
<dbReference type="EMBL" id="CP009285">
    <property type="protein sequence ID" value="AIQ61247.1"/>
    <property type="molecule type" value="Genomic_DNA"/>
</dbReference>
<organism evidence="2 3">
    <name type="scientific">Paenibacillus borealis</name>
    <dbReference type="NCBI Taxonomy" id="160799"/>
    <lineage>
        <taxon>Bacteria</taxon>
        <taxon>Bacillati</taxon>
        <taxon>Bacillota</taxon>
        <taxon>Bacilli</taxon>
        <taxon>Bacillales</taxon>
        <taxon>Paenibacillaceae</taxon>
        <taxon>Paenibacillus</taxon>
    </lineage>
</organism>
<dbReference type="Gene3D" id="3.10.580.10">
    <property type="entry name" value="CBS-domain"/>
    <property type="match status" value="1"/>
</dbReference>
<dbReference type="InterPro" id="IPR000644">
    <property type="entry name" value="CBS_dom"/>
</dbReference>
<dbReference type="Pfam" id="PF00571">
    <property type="entry name" value="CBS"/>
    <property type="match status" value="1"/>
</dbReference>
<dbReference type="SUPFAM" id="SSF54631">
    <property type="entry name" value="CBS-domain pair"/>
    <property type="match status" value="1"/>
</dbReference>
<protein>
    <recommendedName>
        <fullName evidence="1">CBS domain-containing protein</fullName>
    </recommendedName>
</protein>
<dbReference type="OrthoDB" id="9816519at2"/>
<gene>
    <name evidence="2" type="ORF">PBOR_33355</name>
</gene>
<dbReference type="KEGG" id="pbd:PBOR_33355"/>
<name>A0A089LK20_PAEBO</name>
<evidence type="ECO:0000313" key="3">
    <source>
        <dbReference type="Proteomes" id="UP000029518"/>
    </source>
</evidence>
<sequence>MTTASTTDLSAIIRQAPAVLPSLTCRETLRVLFQHPESKCIVVRSSSNEPVGLIMCERFFLKATGRMGMDRFYHEPVSQLMNRKPLVADISTSAELLWAEAMQRPEPMRNDCIIVTDQGRIAGILHPAELLH</sequence>
<dbReference type="InterPro" id="IPR046342">
    <property type="entry name" value="CBS_dom_sf"/>
</dbReference>
<accession>A0A089LK20</accession>
<evidence type="ECO:0000259" key="1">
    <source>
        <dbReference type="Pfam" id="PF00571"/>
    </source>
</evidence>
<proteinExistence type="predicted"/>
<dbReference type="HOGENOM" id="CLU_1883725_0_0_9"/>
<dbReference type="Proteomes" id="UP000029518">
    <property type="component" value="Chromosome"/>
</dbReference>
<evidence type="ECO:0000313" key="2">
    <source>
        <dbReference type="EMBL" id="AIQ61247.1"/>
    </source>
</evidence>
<dbReference type="RefSeq" id="WP_042218021.1">
    <property type="nucleotide sequence ID" value="NZ_CP009285.1"/>
</dbReference>
<keyword evidence="3" id="KW-1185">Reference proteome</keyword>